<dbReference type="RefSeq" id="WP_213888481.1">
    <property type="nucleotide sequence ID" value="NZ_JAGFNU010000004.1"/>
</dbReference>
<accession>A0ABV5J9S2</accession>
<organism evidence="3 4">
    <name type="scientific">Pseudohalocynthiibacter aestuariivivens</name>
    <dbReference type="NCBI Taxonomy" id="1591409"/>
    <lineage>
        <taxon>Bacteria</taxon>
        <taxon>Pseudomonadati</taxon>
        <taxon>Pseudomonadota</taxon>
        <taxon>Alphaproteobacteria</taxon>
        <taxon>Rhodobacterales</taxon>
        <taxon>Paracoccaceae</taxon>
        <taxon>Pseudohalocynthiibacter</taxon>
    </lineage>
</organism>
<dbReference type="Pfam" id="PF13847">
    <property type="entry name" value="Methyltransf_31"/>
    <property type="match status" value="1"/>
</dbReference>
<dbReference type="CDD" id="cd02440">
    <property type="entry name" value="AdoMet_MTases"/>
    <property type="match status" value="1"/>
</dbReference>
<evidence type="ECO:0000259" key="1">
    <source>
        <dbReference type="Pfam" id="PF13847"/>
    </source>
</evidence>
<dbReference type="InterPro" id="IPR025714">
    <property type="entry name" value="Methyltranfer_dom"/>
</dbReference>
<dbReference type="InterPro" id="IPR053173">
    <property type="entry name" value="SAM-binding_MTase"/>
</dbReference>
<name>A0ABV5J9S2_9RHOB</name>
<dbReference type="SUPFAM" id="SSF46785">
    <property type="entry name" value="Winged helix' DNA-binding domain"/>
    <property type="match status" value="1"/>
</dbReference>
<dbReference type="Pfam" id="PF21320">
    <property type="entry name" value="WHD_Rv2258c"/>
    <property type="match status" value="1"/>
</dbReference>
<dbReference type="SUPFAM" id="SSF53335">
    <property type="entry name" value="S-adenosyl-L-methionine-dependent methyltransferases"/>
    <property type="match status" value="1"/>
</dbReference>
<dbReference type="InterPro" id="IPR036388">
    <property type="entry name" value="WH-like_DNA-bd_sf"/>
</dbReference>
<dbReference type="GO" id="GO:0008168">
    <property type="term" value="F:methyltransferase activity"/>
    <property type="evidence" value="ECO:0007669"/>
    <property type="project" value="UniProtKB-KW"/>
</dbReference>
<proteinExistence type="predicted"/>
<keyword evidence="3" id="KW-0489">Methyltransferase</keyword>
<dbReference type="Proteomes" id="UP001589683">
    <property type="component" value="Unassembled WGS sequence"/>
</dbReference>
<comment type="caution">
    <text evidence="3">The sequence shown here is derived from an EMBL/GenBank/DDBJ whole genome shotgun (WGS) entry which is preliminary data.</text>
</comment>
<evidence type="ECO:0000313" key="4">
    <source>
        <dbReference type="Proteomes" id="UP001589683"/>
    </source>
</evidence>
<keyword evidence="3" id="KW-0808">Transferase</keyword>
<keyword evidence="4" id="KW-1185">Reference proteome</keyword>
<evidence type="ECO:0000313" key="3">
    <source>
        <dbReference type="EMBL" id="MFB9230207.1"/>
    </source>
</evidence>
<evidence type="ECO:0000259" key="2">
    <source>
        <dbReference type="Pfam" id="PF21320"/>
    </source>
</evidence>
<sequence length="359" mass="38685">MNEQSTIAFDDAKAEAFATHLVGALNGAALALMTSLGHRTNLFDVFAAMPNATSQELAEKAGLAERYVREWLGVMVTSGVVEYTPQTKTYTLPAEHAAFLTRSASPDNMAVTCQFIGVIASIEEEMVARFRDGAGTHYHDYGRFHEVMAEDSGQLVVAALTDHILPLVPGLVEQLERGVDVLDVGCGAGRAMMHLAMTFPASRFTGIDLCEDAFAETQITAARLNLSNLTFRAQDLSQVASLGKFNLITAFDAVHDQKDPQGLLSLVFNSLAQDGVFLMQDIGGSRDLATNIDNPFSPLLYTLSLMHCTPVSIGQGGPGLGAMWGIETAQEFLAIAGFGQIETCRLPHDPINAYFLARH</sequence>
<dbReference type="GO" id="GO:0032259">
    <property type="term" value="P:methylation"/>
    <property type="evidence" value="ECO:0007669"/>
    <property type="project" value="UniProtKB-KW"/>
</dbReference>
<dbReference type="PANTHER" id="PTHR45128">
    <property type="entry name" value="METHYLTRANSFERASE TYPE 11"/>
    <property type="match status" value="1"/>
</dbReference>
<dbReference type="PANTHER" id="PTHR45128:SF1">
    <property type="entry name" value="S-ADENOSYLMETHIONINE-DEPENDENT METHYLTRANSFERASE RV2258C"/>
    <property type="match status" value="1"/>
</dbReference>
<protein>
    <submittedName>
        <fullName evidence="3">Class I SAM-dependent methyltransferase</fullName>
    </submittedName>
</protein>
<dbReference type="Gene3D" id="3.40.50.150">
    <property type="entry name" value="Vaccinia Virus protein VP39"/>
    <property type="match status" value="1"/>
</dbReference>
<dbReference type="InterPro" id="IPR036390">
    <property type="entry name" value="WH_DNA-bd_sf"/>
</dbReference>
<dbReference type="EMBL" id="JBHMEA010000006">
    <property type="protein sequence ID" value="MFB9230207.1"/>
    <property type="molecule type" value="Genomic_DNA"/>
</dbReference>
<dbReference type="InterPro" id="IPR029063">
    <property type="entry name" value="SAM-dependent_MTases_sf"/>
</dbReference>
<dbReference type="Gene3D" id="1.10.10.10">
    <property type="entry name" value="Winged helix-like DNA-binding domain superfamily/Winged helix DNA-binding domain"/>
    <property type="match status" value="1"/>
</dbReference>
<feature type="domain" description="Methyltransferase" evidence="1">
    <location>
        <begin position="176"/>
        <end position="290"/>
    </location>
</feature>
<dbReference type="InterPro" id="IPR048711">
    <property type="entry name" value="WHD_Rv2258c"/>
</dbReference>
<feature type="domain" description="S-adenosylmethionine-dependent methyltransferase Rv2258c-like winged HTH" evidence="2">
    <location>
        <begin position="28"/>
        <end position="102"/>
    </location>
</feature>
<gene>
    <name evidence="3" type="ORF">ACFFUT_00210</name>
</gene>
<reference evidence="3 4" key="1">
    <citation type="submission" date="2024-09" db="EMBL/GenBank/DDBJ databases">
        <authorList>
            <person name="Sun Q."/>
            <person name="Mori K."/>
        </authorList>
    </citation>
    <scope>NUCLEOTIDE SEQUENCE [LARGE SCALE GENOMIC DNA]</scope>
    <source>
        <strain evidence="3 4">CECT 8726</strain>
    </source>
</reference>